<sequence>MVGLPHIQNSVGTPCCDQVTNHSLTTVITIPHNLCDKPDMKLDNILKSFYKKVLQIHTVHSLKTLCYNRL</sequence>
<evidence type="ECO:0000313" key="1">
    <source>
        <dbReference type="EMBL" id="ULU02410.1"/>
    </source>
</evidence>
<gene>
    <name evidence="1" type="ORF">L3Y34_002180</name>
</gene>
<proteinExistence type="predicted"/>
<dbReference type="AlphaFoldDB" id="A0AAE9DEP8"/>
<dbReference type="Proteomes" id="UP000827892">
    <property type="component" value="Chromosome III"/>
</dbReference>
<protein>
    <submittedName>
        <fullName evidence="1">Uncharacterized protein</fullName>
    </submittedName>
</protein>
<accession>A0AAE9DEP8</accession>
<organism evidence="1 2">
    <name type="scientific">Caenorhabditis briggsae</name>
    <dbReference type="NCBI Taxonomy" id="6238"/>
    <lineage>
        <taxon>Eukaryota</taxon>
        <taxon>Metazoa</taxon>
        <taxon>Ecdysozoa</taxon>
        <taxon>Nematoda</taxon>
        <taxon>Chromadorea</taxon>
        <taxon>Rhabditida</taxon>
        <taxon>Rhabditina</taxon>
        <taxon>Rhabditomorpha</taxon>
        <taxon>Rhabditoidea</taxon>
        <taxon>Rhabditidae</taxon>
        <taxon>Peloderinae</taxon>
        <taxon>Caenorhabditis</taxon>
    </lineage>
</organism>
<dbReference type="EMBL" id="CP090893">
    <property type="protein sequence ID" value="ULU02410.1"/>
    <property type="molecule type" value="Genomic_DNA"/>
</dbReference>
<name>A0AAE9DEP8_CAEBR</name>
<evidence type="ECO:0000313" key="2">
    <source>
        <dbReference type="Proteomes" id="UP000827892"/>
    </source>
</evidence>
<reference evidence="1 2" key="1">
    <citation type="submission" date="2022-05" db="EMBL/GenBank/DDBJ databases">
        <title>Chromosome-level reference genomes for two strains of Caenorhabditis briggsae: an improved platform for comparative genomics.</title>
        <authorList>
            <person name="Stevens L."/>
            <person name="Andersen E.C."/>
        </authorList>
    </citation>
    <scope>NUCLEOTIDE SEQUENCE [LARGE SCALE GENOMIC DNA]</scope>
    <source>
        <strain evidence="1">QX1410_ONT</strain>
        <tissue evidence="1">Whole-organism</tissue>
    </source>
</reference>